<name>A0A9R1UIK4_LACSA</name>
<dbReference type="Proteomes" id="UP000235145">
    <property type="component" value="Unassembled WGS sequence"/>
</dbReference>
<gene>
    <name evidence="2" type="ORF">LSAT_V11C900456050</name>
</gene>
<dbReference type="InterPro" id="IPR026960">
    <property type="entry name" value="RVT-Znf"/>
</dbReference>
<dbReference type="AlphaFoldDB" id="A0A9R1UIK4"/>
<feature type="domain" description="Reverse transcriptase zinc-binding" evidence="1">
    <location>
        <begin position="7"/>
        <end position="72"/>
    </location>
</feature>
<dbReference type="EMBL" id="NBSK02000009">
    <property type="protein sequence ID" value="KAJ0187782.1"/>
    <property type="molecule type" value="Genomic_DNA"/>
</dbReference>
<evidence type="ECO:0000259" key="1">
    <source>
        <dbReference type="Pfam" id="PF13966"/>
    </source>
</evidence>
<evidence type="ECO:0000313" key="3">
    <source>
        <dbReference type="Proteomes" id="UP000235145"/>
    </source>
</evidence>
<evidence type="ECO:0000313" key="2">
    <source>
        <dbReference type="EMBL" id="KAJ0187782.1"/>
    </source>
</evidence>
<sequence length="167" mass="19548">MTNQVDNPTIWLNLVPMKVNVFVWRASMDRIHSFGALPRRGISVHSSHCRFYHVGSDETDHLLISCPLVREVLNWILNWCNLTPSQLHSVRELLEYAAVWDNCPKKQKILLDILYGCGVLVYFTLVQKKWPCKLVPYWEINTWSNYNSVIGCDCRWDTVGLRQKNTR</sequence>
<reference evidence="2 3" key="1">
    <citation type="journal article" date="2017" name="Nat. Commun.">
        <title>Genome assembly with in vitro proximity ligation data and whole-genome triplication in lettuce.</title>
        <authorList>
            <person name="Reyes-Chin-Wo S."/>
            <person name="Wang Z."/>
            <person name="Yang X."/>
            <person name="Kozik A."/>
            <person name="Arikit S."/>
            <person name="Song C."/>
            <person name="Xia L."/>
            <person name="Froenicke L."/>
            <person name="Lavelle D.O."/>
            <person name="Truco M.J."/>
            <person name="Xia R."/>
            <person name="Zhu S."/>
            <person name="Xu C."/>
            <person name="Xu H."/>
            <person name="Xu X."/>
            <person name="Cox K."/>
            <person name="Korf I."/>
            <person name="Meyers B.C."/>
            <person name="Michelmore R.W."/>
        </authorList>
    </citation>
    <scope>NUCLEOTIDE SEQUENCE [LARGE SCALE GENOMIC DNA]</scope>
    <source>
        <strain evidence="3">cv. Salinas</strain>
        <tissue evidence="2">Seedlings</tissue>
    </source>
</reference>
<keyword evidence="3" id="KW-1185">Reference proteome</keyword>
<organism evidence="2 3">
    <name type="scientific">Lactuca sativa</name>
    <name type="common">Garden lettuce</name>
    <dbReference type="NCBI Taxonomy" id="4236"/>
    <lineage>
        <taxon>Eukaryota</taxon>
        <taxon>Viridiplantae</taxon>
        <taxon>Streptophyta</taxon>
        <taxon>Embryophyta</taxon>
        <taxon>Tracheophyta</taxon>
        <taxon>Spermatophyta</taxon>
        <taxon>Magnoliopsida</taxon>
        <taxon>eudicotyledons</taxon>
        <taxon>Gunneridae</taxon>
        <taxon>Pentapetalae</taxon>
        <taxon>asterids</taxon>
        <taxon>campanulids</taxon>
        <taxon>Asterales</taxon>
        <taxon>Asteraceae</taxon>
        <taxon>Cichorioideae</taxon>
        <taxon>Cichorieae</taxon>
        <taxon>Lactucinae</taxon>
        <taxon>Lactuca</taxon>
    </lineage>
</organism>
<comment type="caution">
    <text evidence="2">The sequence shown here is derived from an EMBL/GenBank/DDBJ whole genome shotgun (WGS) entry which is preliminary data.</text>
</comment>
<dbReference type="Pfam" id="PF13966">
    <property type="entry name" value="zf-RVT"/>
    <property type="match status" value="1"/>
</dbReference>
<proteinExistence type="predicted"/>
<protein>
    <recommendedName>
        <fullName evidence="1">Reverse transcriptase zinc-binding domain-containing protein</fullName>
    </recommendedName>
</protein>
<accession>A0A9R1UIK4</accession>